<protein>
    <submittedName>
        <fullName evidence="3">Type IV pilin protein</fullName>
    </submittedName>
</protein>
<comment type="caution">
    <text evidence="3">The sequence shown here is derived from an EMBL/GenBank/DDBJ whole genome shotgun (WGS) entry which is preliminary data.</text>
</comment>
<dbReference type="SUPFAM" id="SSF54523">
    <property type="entry name" value="Pili subunits"/>
    <property type="match status" value="1"/>
</dbReference>
<dbReference type="PRINTS" id="PR00813">
    <property type="entry name" value="BCTERIALGSPG"/>
</dbReference>
<reference evidence="3 4" key="1">
    <citation type="submission" date="2018-08" db="EMBL/GenBank/DDBJ databases">
        <title>Thalassotalea euphylliae genome.</title>
        <authorList>
            <person name="Summers S."/>
            <person name="Rice S.A."/>
            <person name="Freckelton M.L."/>
            <person name="Nedved B.T."/>
            <person name="Hadfield M.G."/>
        </authorList>
    </citation>
    <scope>NUCLEOTIDE SEQUENCE [LARGE SCALE GENOMIC DNA]</scope>
    <source>
        <strain evidence="3 4">H1</strain>
    </source>
</reference>
<dbReference type="InterPro" id="IPR031982">
    <property type="entry name" value="PilE-like"/>
</dbReference>
<dbReference type="PANTHER" id="PTHR30093:SF47">
    <property type="entry name" value="TYPE IV PILUS NON-CORE MINOR PILIN PILE"/>
    <property type="match status" value="1"/>
</dbReference>
<evidence type="ECO:0000256" key="2">
    <source>
        <dbReference type="SAM" id="Phobius"/>
    </source>
</evidence>
<dbReference type="PANTHER" id="PTHR30093">
    <property type="entry name" value="GENERAL SECRETION PATHWAY PROTEIN G"/>
    <property type="match status" value="1"/>
</dbReference>
<dbReference type="GO" id="GO:0043683">
    <property type="term" value="P:type IV pilus assembly"/>
    <property type="evidence" value="ECO:0007669"/>
    <property type="project" value="InterPro"/>
</dbReference>
<keyword evidence="2" id="KW-1133">Transmembrane helix</keyword>
<dbReference type="NCBIfam" id="TIGR02532">
    <property type="entry name" value="IV_pilin_GFxxxE"/>
    <property type="match status" value="1"/>
</dbReference>
<dbReference type="Proteomes" id="UP000256478">
    <property type="component" value="Unassembled WGS sequence"/>
</dbReference>
<gene>
    <name evidence="3" type="ORF">DXX93_05110</name>
</gene>
<dbReference type="EMBL" id="QUOU01000001">
    <property type="protein sequence ID" value="REL26007.1"/>
    <property type="molecule type" value="Genomic_DNA"/>
</dbReference>
<dbReference type="RefSeq" id="WP_116007128.1">
    <property type="nucleotide sequence ID" value="NZ_QUOU01000001.1"/>
</dbReference>
<dbReference type="InterPro" id="IPR045584">
    <property type="entry name" value="Pilin-like"/>
</dbReference>
<dbReference type="OrthoDB" id="5296638at2"/>
<dbReference type="InterPro" id="IPR000983">
    <property type="entry name" value="Bac_GSPG_pilin"/>
</dbReference>
<evidence type="ECO:0000313" key="4">
    <source>
        <dbReference type="Proteomes" id="UP000256478"/>
    </source>
</evidence>
<dbReference type="InterPro" id="IPR012902">
    <property type="entry name" value="N_methyl_site"/>
</dbReference>
<dbReference type="GO" id="GO:0015627">
    <property type="term" value="C:type II protein secretion system complex"/>
    <property type="evidence" value="ECO:0007669"/>
    <property type="project" value="InterPro"/>
</dbReference>
<keyword evidence="2" id="KW-0812">Transmembrane</keyword>
<accession>A0A3E0TNS7</accession>
<name>A0A3E0TNS7_9GAMM</name>
<feature type="transmembrane region" description="Helical" evidence="2">
    <location>
        <begin position="6"/>
        <end position="28"/>
    </location>
</feature>
<evidence type="ECO:0000313" key="3">
    <source>
        <dbReference type="EMBL" id="REL26007.1"/>
    </source>
</evidence>
<dbReference type="GO" id="GO:0015628">
    <property type="term" value="P:protein secretion by the type II secretion system"/>
    <property type="evidence" value="ECO:0007669"/>
    <property type="project" value="InterPro"/>
</dbReference>
<organism evidence="3 4">
    <name type="scientific">Thalassotalea euphylliae</name>
    <dbReference type="NCBI Taxonomy" id="1655234"/>
    <lineage>
        <taxon>Bacteria</taxon>
        <taxon>Pseudomonadati</taxon>
        <taxon>Pseudomonadota</taxon>
        <taxon>Gammaproteobacteria</taxon>
        <taxon>Alteromonadales</taxon>
        <taxon>Colwelliaceae</taxon>
        <taxon>Thalassotalea</taxon>
    </lineage>
</organism>
<dbReference type="Pfam" id="PF16732">
    <property type="entry name" value="ComP_DUS"/>
    <property type="match status" value="1"/>
</dbReference>
<evidence type="ECO:0000256" key="1">
    <source>
        <dbReference type="ARBA" id="ARBA00022481"/>
    </source>
</evidence>
<dbReference type="AlphaFoldDB" id="A0A3E0TNS7"/>
<dbReference type="Gene3D" id="3.30.700.10">
    <property type="entry name" value="Glycoprotein, Type 4 Pilin"/>
    <property type="match status" value="1"/>
</dbReference>
<sequence length="135" mass="14791">MKQTKLGFTLIEVMIVVAIVGILAAVAYPSYTQYVAKANRSEAQQVLLNLANLMEQHHLDHRTYPSDLTAVGQQDKVMKTENGLYSVEITSATNSAFTIKATGKNQQATVDAACLWLTIDNTGARKAKSADCWEK</sequence>
<keyword evidence="2" id="KW-0472">Membrane</keyword>
<dbReference type="Pfam" id="PF07963">
    <property type="entry name" value="N_methyl"/>
    <property type="match status" value="1"/>
</dbReference>
<keyword evidence="1" id="KW-0488">Methylation</keyword>
<proteinExistence type="predicted"/>